<protein>
    <submittedName>
        <fullName evidence="1">Uncharacterized protein</fullName>
    </submittedName>
</protein>
<name>A0A8J4YCR5_CHIOP</name>
<reference evidence="1" key="1">
    <citation type="submission" date="2020-07" db="EMBL/GenBank/DDBJ databases">
        <title>The High-quality genome of the commercially important snow crab, Chionoecetes opilio.</title>
        <authorList>
            <person name="Jeong J.-H."/>
            <person name="Ryu S."/>
        </authorList>
    </citation>
    <scope>NUCLEOTIDE SEQUENCE</scope>
    <source>
        <strain evidence="1">MADBK_172401_WGS</strain>
        <tissue evidence="1">Digestive gland</tissue>
    </source>
</reference>
<evidence type="ECO:0000313" key="2">
    <source>
        <dbReference type="Proteomes" id="UP000770661"/>
    </source>
</evidence>
<proteinExistence type="predicted"/>
<dbReference type="OrthoDB" id="6509703at2759"/>
<organism evidence="1 2">
    <name type="scientific">Chionoecetes opilio</name>
    <name type="common">Atlantic snow crab</name>
    <name type="synonym">Cancer opilio</name>
    <dbReference type="NCBI Taxonomy" id="41210"/>
    <lineage>
        <taxon>Eukaryota</taxon>
        <taxon>Metazoa</taxon>
        <taxon>Ecdysozoa</taxon>
        <taxon>Arthropoda</taxon>
        <taxon>Crustacea</taxon>
        <taxon>Multicrustacea</taxon>
        <taxon>Malacostraca</taxon>
        <taxon>Eumalacostraca</taxon>
        <taxon>Eucarida</taxon>
        <taxon>Decapoda</taxon>
        <taxon>Pleocyemata</taxon>
        <taxon>Brachyura</taxon>
        <taxon>Eubrachyura</taxon>
        <taxon>Majoidea</taxon>
        <taxon>Majidae</taxon>
        <taxon>Chionoecetes</taxon>
    </lineage>
</organism>
<accession>A0A8J4YCR5</accession>
<dbReference type="Proteomes" id="UP000770661">
    <property type="component" value="Unassembled WGS sequence"/>
</dbReference>
<comment type="caution">
    <text evidence="1">The sequence shown here is derived from an EMBL/GenBank/DDBJ whole genome shotgun (WGS) entry which is preliminary data.</text>
</comment>
<dbReference type="EMBL" id="JACEEZ010005518">
    <property type="protein sequence ID" value="KAG0725573.1"/>
    <property type="molecule type" value="Genomic_DNA"/>
</dbReference>
<keyword evidence="2" id="KW-1185">Reference proteome</keyword>
<dbReference type="AlphaFoldDB" id="A0A8J4YCR5"/>
<evidence type="ECO:0000313" key="1">
    <source>
        <dbReference type="EMBL" id="KAG0725573.1"/>
    </source>
</evidence>
<gene>
    <name evidence="1" type="ORF">GWK47_038394</name>
</gene>
<sequence>MACGEEADKDMALLNVLCHIAEYCGKSAAKNRMCPQCTALLVKDDNGGEPRQIHHNKDQARAPLSDAVLVTSRQFTEMLNRGKLTKPSDCYLNVVREICFMWRALTCTADTRVLQANISCESCQACHPNVH</sequence>